<dbReference type="Pfam" id="PF02826">
    <property type="entry name" value="2-Hacid_dh_C"/>
    <property type="match status" value="1"/>
</dbReference>
<evidence type="ECO:0000256" key="3">
    <source>
        <dbReference type="ARBA" id="ARBA00022723"/>
    </source>
</evidence>
<proteinExistence type="inferred from homology"/>
<dbReference type="RefSeq" id="WP_139947926.1">
    <property type="nucleotide sequence ID" value="NZ_CP040899.1"/>
</dbReference>
<evidence type="ECO:0000259" key="6">
    <source>
        <dbReference type="Pfam" id="PF02826"/>
    </source>
</evidence>
<keyword evidence="8" id="KW-1185">Reference proteome</keyword>
<evidence type="ECO:0000256" key="2">
    <source>
        <dbReference type="ARBA" id="ARBA00008072"/>
    </source>
</evidence>
<evidence type="ECO:0000256" key="5">
    <source>
        <dbReference type="ARBA" id="ARBA00023002"/>
    </source>
</evidence>
<name>A0ABX5VNG0_9MICO</name>
<evidence type="ECO:0000256" key="1">
    <source>
        <dbReference type="ARBA" id="ARBA00001947"/>
    </source>
</evidence>
<dbReference type="InterPro" id="IPR006140">
    <property type="entry name" value="D-isomer_DH_NAD-bd"/>
</dbReference>
<evidence type="ECO:0000256" key="4">
    <source>
        <dbReference type="ARBA" id="ARBA00022833"/>
    </source>
</evidence>
<dbReference type="SUPFAM" id="SSF50129">
    <property type="entry name" value="GroES-like"/>
    <property type="match status" value="1"/>
</dbReference>
<dbReference type="InterPro" id="IPR036291">
    <property type="entry name" value="NAD(P)-bd_dom_sf"/>
</dbReference>
<gene>
    <name evidence="7" type="ORF">FE251_03705</name>
</gene>
<dbReference type="InterPro" id="IPR011032">
    <property type="entry name" value="GroES-like_sf"/>
</dbReference>
<dbReference type="Gene3D" id="3.90.180.10">
    <property type="entry name" value="Medium-chain alcohol dehydrogenases, catalytic domain"/>
    <property type="match status" value="2"/>
</dbReference>
<comment type="cofactor">
    <cofactor evidence="1">
        <name>Zn(2+)</name>
        <dbReference type="ChEBI" id="CHEBI:29105"/>
    </cofactor>
</comment>
<dbReference type="PANTHER" id="PTHR43350:SF19">
    <property type="entry name" value="D-GULOSIDE 3-DEHYDROGENASE"/>
    <property type="match status" value="1"/>
</dbReference>
<evidence type="ECO:0000313" key="8">
    <source>
        <dbReference type="Proteomes" id="UP000313948"/>
    </source>
</evidence>
<accession>A0ABX5VNG0</accession>
<feature type="domain" description="D-isomer specific 2-hydroxyacid dehydrogenase NAD-binding" evidence="6">
    <location>
        <begin position="144"/>
        <end position="208"/>
    </location>
</feature>
<dbReference type="Proteomes" id="UP000313948">
    <property type="component" value="Chromosome"/>
</dbReference>
<dbReference type="EMBL" id="CP040899">
    <property type="protein sequence ID" value="QDB78584.1"/>
    <property type="molecule type" value="Genomic_DNA"/>
</dbReference>
<sequence>MTAEAYWTVGPGQGQIRQTPLDPPGPDEVLVRTLCSGISRGTETLVHRHAVPESVRPLMRAPFQEGDLPGPVKYGYLSVGVVEEGPDELRGRRVFSLHPHQTRYVVPATAVVPVPDDVPSERALLAGAVETAVNALWDAGPRLGDRIAVVGLGMIGASVATLLTGFPLARLQVVDTDPSRQELADRLGLELVTPETAAGDCDVVVHCSASEAGLATALRLAGEEAEVVELSWYGTDAPRAPLGEAFHARRLTLRGSQVGAVSAARRARRTTTDRLRTALDALRDPRFDALLSGTSDFADLPETMDAIASGRRPALCHVIRYPEES</sequence>
<keyword evidence="4" id="KW-0862">Zinc</keyword>
<dbReference type="CDD" id="cd08255">
    <property type="entry name" value="2-desacetyl-2-hydroxyethyl_bacteriochlorophyllide_like"/>
    <property type="match status" value="1"/>
</dbReference>
<dbReference type="Gene3D" id="3.40.50.720">
    <property type="entry name" value="NAD(P)-binding Rossmann-like Domain"/>
    <property type="match status" value="1"/>
</dbReference>
<dbReference type="PANTHER" id="PTHR43350">
    <property type="entry name" value="NAD-DEPENDENT ALCOHOL DEHYDROGENASE"/>
    <property type="match status" value="1"/>
</dbReference>
<evidence type="ECO:0000313" key="7">
    <source>
        <dbReference type="EMBL" id="QDB78584.1"/>
    </source>
</evidence>
<keyword evidence="5" id="KW-0560">Oxidoreductase</keyword>
<dbReference type="SUPFAM" id="SSF51735">
    <property type="entry name" value="NAD(P)-binding Rossmann-fold domains"/>
    <property type="match status" value="1"/>
</dbReference>
<protein>
    <submittedName>
        <fullName evidence="7">Zinc-binding alcohol dehydrogenase</fullName>
    </submittedName>
</protein>
<reference evidence="7 8" key="1">
    <citation type="submission" date="2019-05" db="EMBL/GenBank/DDBJ databases">
        <title>Georgenia *** sp. nov., and Georgenia *** sp. nov., isolated from the intestinal contents of plateau pika (Ochotona curzoniae) in the Qinghai-Tibet plateau of China.</title>
        <authorList>
            <person name="Tian Z."/>
        </authorList>
    </citation>
    <scope>NUCLEOTIDE SEQUENCE [LARGE SCALE GENOMIC DNA]</scope>
    <source>
        <strain evidence="7 8">Z294</strain>
    </source>
</reference>
<keyword evidence="3" id="KW-0479">Metal-binding</keyword>
<organism evidence="7 8">
    <name type="scientific">Georgenia wutianyii</name>
    <dbReference type="NCBI Taxonomy" id="2585135"/>
    <lineage>
        <taxon>Bacteria</taxon>
        <taxon>Bacillati</taxon>
        <taxon>Actinomycetota</taxon>
        <taxon>Actinomycetes</taxon>
        <taxon>Micrococcales</taxon>
        <taxon>Bogoriellaceae</taxon>
        <taxon>Georgenia</taxon>
    </lineage>
</organism>
<comment type="similarity">
    <text evidence="2">Belongs to the zinc-containing alcohol dehydrogenase family.</text>
</comment>